<name>A0ABT7QNY9_9BACT</name>
<dbReference type="EMBL" id="JAQIBC010000001">
    <property type="protein sequence ID" value="MDM5262793.1"/>
    <property type="molecule type" value="Genomic_DNA"/>
</dbReference>
<evidence type="ECO:0000313" key="3">
    <source>
        <dbReference type="Proteomes" id="UP001169066"/>
    </source>
</evidence>
<keyword evidence="1" id="KW-0472">Membrane</keyword>
<feature type="transmembrane region" description="Helical" evidence="1">
    <location>
        <begin position="12"/>
        <end position="34"/>
    </location>
</feature>
<sequence length="41" mass="4538">MFDMTQPIQMEVIVGSIVFIFGLVGIGLAVVEYYKRKGSNS</sequence>
<keyword evidence="1" id="KW-1133">Transmembrane helix</keyword>
<gene>
    <name evidence="2" type="ORF">PF327_01065</name>
</gene>
<proteinExistence type="predicted"/>
<organism evidence="2 3">
    <name type="scientific">Sulfurovum xiamenensis</name>
    <dbReference type="NCBI Taxonomy" id="3019066"/>
    <lineage>
        <taxon>Bacteria</taxon>
        <taxon>Pseudomonadati</taxon>
        <taxon>Campylobacterota</taxon>
        <taxon>Epsilonproteobacteria</taxon>
        <taxon>Campylobacterales</taxon>
        <taxon>Sulfurovaceae</taxon>
        <taxon>Sulfurovum</taxon>
    </lineage>
</organism>
<accession>A0ABT7QNY9</accession>
<evidence type="ECO:0000313" key="2">
    <source>
        <dbReference type="EMBL" id="MDM5262793.1"/>
    </source>
</evidence>
<keyword evidence="1" id="KW-0812">Transmembrane</keyword>
<protein>
    <submittedName>
        <fullName evidence="2">Uncharacterized protein</fullName>
    </submittedName>
</protein>
<dbReference type="RefSeq" id="WP_008243956.1">
    <property type="nucleotide sequence ID" value="NZ_JAQIBC010000001.1"/>
</dbReference>
<comment type="caution">
    <text evidence="2">The sequence shown here is derived from an EMBL/GenBank/DDBJ whole genome shotgun (WGS) entry which is preliminary data.</text>
</comment>
<dbReference type="Proteomes" id="UP001169066">
    <property type="component" value="Unassembled WGS sequence"/>
</dbReference>
<keyword evidence="3" id="KW-1185">Reference proteome</keyword>
<reference evidence="2" key="1">
    <citation type="submission" date="2023-01" db="EMBL/GenBank/DDBJ databases">
        <title>Sulfurovum sp. XTW-4 genome assembly.</title>
        <authorList>
            <person name="Wang J."/>
        </authorList>
    </citation>
    <scope>NUCLEOTIDE SEQUENCE</scope>
    <source>
        <strain evidence="2">XTW-4</strain>
    </source>
</reference>
<evidence type="ECO:0000256" key="1">
    <source>
        <dbReference type="SAM" id="Phobius"/>
    </source>
</evidence>